<feature type="region of interest" description="Disordered" evidence="1">
    <location>
        <begin position="1"/>
        <end position="44"/>
    </location>
</feature>
<dbReference type="PANTHER" id="PTHR24414">
    <property type="entry name" value="F-BOX/KELCH-REPEAT PROTEIN SKIP4"/>
    <property type="match status" value="1"/>
</dbReference>
<feature type="compositionally biased region" description="Basic and acidic residues" evidence="1">
    <location>
        <begin position="17"/>
        <end position="41"/>
    </location>
</feature>
<keyword evidence="2" id="KW-1185">Reference proteome</keyword>
<dbReference type="InterPro" id="IPR050354">
    <property type="entry name" value="F-box/kelch-repeat_ARATH"/>
</dbReference>
<dbReference type="PANTHER" id="PTHR24414:SF65">
    <property type="entry name" value="F-BOX DOMAIN-CONTAINING PROTEIN"/>
    <property type="match status" value="1"/>
</dbReference>
<gene>
    <name evidence="3" type="primary">LOC104789217</name>
</gene>
<dbReference type="InterPro" id="IPR015915">
    <property type="entry name" value="Kelch-typ_b-propeller"/>
</dbReference>
<accession>A0ABM0ZBG6</accession>
<dbReference type="Gene3D" id="2.120.10.80">
    <property type="entry name" value="Kelch-type beta propeller"/>
    <property type="match status" value="1"/>
</dbReference>
<dbReference type="Pfam" id="PF01344">
    <property type="entry name" value="Kelch_1"/>
    <property type="match status" value="1"/>
</dbReference>
<evidence type="ECO:0000313" key="2">
    <source>
        <dbReference type="Proteomes" id="UP000694864"/>
    </source>
</evidence>
<evidence type="ECO:0000313" key="3">
    <source>
        <dbReference type="RefSeq" id="XP_010513250.1"/>
    </source>
</evidence>
<name>A0ABM0ZBG6_CAMSA</name>
<dbReference type="GeneID" id="104789217"/>
<dbReference type="InterPro" id="IPR006652">
    <property type="entry name" value="Kelch_1"/>
</dbReference>
<dbReference type="RefSeq" id="XP_010513250.1">
    <property type="nucleotide sequence ID" value="XM_010514948.1"/>
</dbReference>
<organism evidence="2 3">
    <name type="scientific">Camelina sativa</name>
    <name type="common">False flax</name>
    <name type="synonym">Myagrum sativum</name>
    <dbReference type="NCBI Taxonomy" id="90675"/>
    <lineage>
        <taxon>Eukaryota</taxon>
        <taxon>Viridiplantae</taxon>
        <taxon>Streptophyta</taxon>
        <taxon>Embryophyta</taxon>
        <taxon>Tracheophyta</taxon>
        <taxon>Spermatophyta</taxon>
        <taxon>Magnoliopsida</taxon>
        <taxon>eudicotyledons</taxon>
        <taxon>Gunneridae</taxon>
        <taxon>Pentapetalae</taxon>
        <taxon>rosids</taxon>
        <taxon>malvids</taxon>
        <taxon>Brassicales</taxon>
        <taxon>Brassicaceae</taxon>
        <taxon>Camelineae</taxon>
        <taxon>Camelina</taxon>
    </lineage>
</organism>
<evidence type="ECO:0000256" key="1">
    <source>
        <dbReference type="SAM" id="MobiDB-lite"/>
    </source>
</evidence>
<protein>
    <submittedName>
        <fullName evidence="3">F-box/kelch-repeat protein At2g29800</fullName>
    </submittedName>
</protein>
<proteinExistence type="predicted"/>
<reference evidence="2" key="1">
    <citation type="journal article" date="2014" name="Nat. Commun.">
        <title>The emerging biofuel crop Camelina sativa retains a highly undifferentiated hexaploid genome structure.</title>
        <authorList>
            <person name="Kagale S."/>
            <person name="Koh C."/>
            <person name="Nixon J."/>
            <person name="Bollina V."/>
            <person name="Clarke W.E."/>
            <person name="Tuteja R."/>
            <person name="Spillane C."/>
            <person name="Robinson S.J."/>
            <person name="Links M.G."/>
            <person name="Clarke C."/>
            <person name="Higgins E.E."/>
            <person name="Huebert T."/>
            <person name="Sharpe A.G."/>
            <person name="Parkin I.A."/>
        </authorList>
    </citation>
    <scope>NUCLEOTIDE SEQUENCE [LARGE SCALE GENOMIC DNA]</scope>
    <source>
        <strain evidence="2">cv. DH55</strain>
    </source>
</reference>
<sequence>MASTSETFHDGSNGGDPNKKLEELHKNPQEEEENQIEKPQEEEQVENLAPVVTRHIPEDIAESILSLLESLSSRHLFAETLPKALGTRPHRTKITSVARSWECRSAAAGVIDRKIYVIGGCEQIDDNWIEVFDVDTRIWSSVAGPYDHNSLKRYWHQSSCVVGDLLFSTDPWSVSKN</sequence>
<dbReference type="Proteomes" id="UP000694864">
    <property type="component" value="Chromosome 5"/>
</dbReference>
<reference evidence="3" key="2">
    <citation type="submission" date="2025-08" db="UniProtKB">
        <authorList>
            <consortium name="RefSeq"/>
        </authorList>
    </citation>
    <scope>IDENTIFICATION</scope>
    <source>
        <tissue evidence="3">Leaf</tissue>
    </source>
</reference>
<dbReference type="SUPFAM" id="SSF117281">
    <property type="entry name" value="Kelch motif"/>
    <property type="match status" value="1"/>
</dbReference>